<comment type="caution">
    <text evidence="2">The sequence shown here is derived from an EMBL/GenBank/DDBJ whole genome shotgun (WGS) entry which is preliminary data.</text>
</comment>
<evidence type="ECO:0000313" key="2">
    <source>
        <dbReference type="EMBL" id="PJZ65108.1"/>
    </source>
</evidence>
<organism evidence="2 3">
    <name type="scientific">Leptospira wolffii</name>
    <dbReference type="NCBI Taxonomy" id="409998"/>
    <lineage>
        <taxon>Bacteria</taxon>
        <taxon>Pseudomonadati</taxon>
        <taxon>Spirochaetota</taxon>
        <taxon>Spirochaetia</taxon>
        <taxon>Leptospirales</taxon>
        <taxon>Leptospiraceae</taxon>
        <taxon>Leptospira</taxon>
    </lineage>
</organism>
<dbReference type="RefSeq" id="WP_100759520.1">
    <property type="nucleotide sequence ID" value="NZ_NPDT01000006.1"/>
</dbReference>
<sequence>MNNCSRSFSVFVTRALILFLHCCISFNYGDVDSATKKVTDISTPKRSLGLVVQYEYFLNGTKKEVISNGRQEVRKQLTFQAYQDSDIFSKIEEGSQGDLNISVVIIEKAFVNRGLSMLTGISFGLFPSWGSSNLFVKTYVSDRNGKPIGEIVASSSSVTIMQIFLLAPMILFYPPYVYDEYIKGTNRYTLNEAVRRGIFRSD</sequence>
<dbReference type="AlphaFoldDB" id="A0A2M9Z9M3"/>
<evidence type="ECO:0000313" key="3">
    <source>
        <dbReference type="Proteomes" id="UP000231912"/>
    </source>
</evidence>
<feature type="signal peptide" evidence="1">
    <location>
        <begin position="1"/>
        <end position="27"/>
    </location>
</feature>
<feature type="chain" id="PRO_5014664185" evidence="1">
    <location>
        <begin position="28"/>
        <end position="202"/>
    </location>
</feature>
<dbReference type="Proteomes" id="UP000231912">
    <property type="component" value="Unassembled WGS sequence"/>
</dbReference>
<gene>
    <name evidence="2" type="ORF">CH371_14370</name>
</gene>
<proteinExistence type="predicted"/>
<keyword evidence="1" id="KW-0732">Signal</keyword>
<reference evidence="2 3" key="1">
    <citation type="submission" date="2017-07" db="EMBL/GenBank/DDBJ databases">
        <title>Leptospira spp. isolated from tropical soils.</title>
        <authorList>
            <person name="Thibeaux R."/>
            <person name="Iraola G."/>
            <person name="Ferres I."/>
            <person name="Bierque E."/>
            <person name="Girault D."/>
            <person name="Soupe-Gilbert M.-E."/>
            <person name="Picardeau M."/>
            <person name="Goarant C."/>
        </authorList>
    </citation>
    <scope>NUCLEOTIDE SEQUENCE [LARGE SCALE GENOMIC DNA]</scope>
    <source>
        <strain evidence="2 3">FH2-C-A2</strain>
    </source>
</reference>
<evidence type="ECO:0000256" key="1">
    <source>
        <dbReference type="SAM" id="SignalP"/>
    </source>
</evidence>
<accession>A0A2M9Z9M3</accession>
<name>A0A2M9Z9M3_9LEPT</name>
<protein>
    <submittedName>
        <fullName evidence="2">Uncharacterized protein</fullName>
    </submittedName>
</protein>
<dbReference type="EMBL" id="NPDT01000006">
    <property type="protein sequence ID" value="PJZ65108.1"/>
    <property type="molecule type" value="Genomic_DNA"/>
</dbReference>